<evidence type="ECO:0000256" key="5">
    <source>
        <dbReference type="RuleBase" id="RU003945"/>
    </source>
</evidence>
<dbReference type="InterPro" id="IPR028055">
    <property type="entry name" value="YidC/Oxa/ALB_C"/>
</dbReference>
<dbReference type="NCBIfam" id="TIGR03592">
    <property type="entry name" value="yidC_oxa1_cterm"/>
    <property type="match status" value="1"/>
</dbReference>
<evidence type="ECO:0000313" key="9">
    <source>
        <dbReference type="Proteomes" id="UP000177208"/>
    </source>
</evidence>
<name>A0A1F7G8V3_9BACT</name>
<evidence type="ECO:0000259" key="7">
    <source>
        <dbReference type="Pfam" id="PF02096"/>
    </source>
</evidence>
<dbReference type="AlphaFoldDB" id="A0A1F7G8V3"/>
<evidence type="ECO:0000256" key="6">
    <source>
        <dbReference type="SAM" id="Phobius"/>
    </source>
</evidence>
<dbReference type="InterPro" id="IPR001708">
    <property type="entry name" value="YidC/ALB3/OXA1/COX18"/>
</dbReference>
<dbReference type="GO" id="GO:0032977">
    <property type="term" value="F:membrane insertase activity"/>
    <property type="evidence" value="ECO:0007669"/>
    <property type="project" value="InterPro"/>
</dbReference>
<dbReference type="InterPro" id="IPR047196">
    <property type="entry name" value="YidC_ALB_C"/>
</dbReference>
<feature type="transmembrane region" description="Helical" evidence="6">
    <location>
        <begin position="34"/>
        <end position="54"/>
    </location>
</feature>
<keyword evidence="4 6" id="KW-0472">Membrane</keyword>
<sequence length="271" mass="30856">MLTPNFFTTTFVFPIINLLLLFNKGLLFLRIPGAFGLAIIGLTVVIRLILHPFFKKQLETSKKMQDLKPHLDKLSQKHKNDKKRLQEEHMKLYQQAGINPATGCLFMIIQIPVFIALYNTLSLFLLNGNGSKIIAQINNVLYHPLLRIQSIDPWFFGFNLALTPAKSGLWYYFLIPVLTAVLQFGQTSVMTPAPVETHSDASLASKNKGTEKDGKKDDTGDFQKAMSVQMKFIFPLMIGWFSYSLPVGLSLYWNIFSIFSIMQYRKINPKS</sequence>
<proteinExistence type="inferred from homology"/>
<dbReference type="PANTHER" id="PTHR12428:SF14">
    <property type="entry name" value="ALBINO3-LIKE PROTEIN 1, CHLOROPLASTIC"/>
    <property type="match status" value="1"/>
</dbReference>
<feature type="transmembrane region" description="Helical" evidence="6">
    <location>
        <begin position="232"/>
        <end position="256"/>
    </location>
</feature>
<evidence type="ECO:0000256" key="2">
    <source>
        <dbReference type="ARBA" id="ARBA00022692"/>
    </source>
</evidence>
<evidence type="ECO:0000256" key="3">
    <source>
        <dbReference type="ARBA" id="ARBA00022989"/>
    </source>
</evidence>
<dbReference type="PANTHER" id="PTHR12428">
    <property type="entry name" value="OXA1"/>
    <property type="match status" value="1"/>
</dbReference>
<organism evidence="8 9">
    <name type="scientific">Candidatus Roizmanbacteria bacterium RIFCSPHIGHO2_01_FULL_39_12c</name>
    <dbReference type="NCBI Taxonomy" id="1802031"/>
    <lineage>
        <taxon>Bacteria</taxon>
        <taxon>Candidatus Roizmaniibacteriota</taxon>
    </lineage>
</organism>
<protein>
    <recommendedName>
        <fullName evidence="7">Membrane insertase YidC/Oxa/ALB C-terminal domain-containing protein</fullName>
    </recommendedName>
</protein>
<dbReference type="GO" id="GO:0051205">
    <property type="term" value="P:protein insertion into membrane"/>
    <property type="evidence" value="ECO:0007669"/>
    <property type="project" value="TreeGrafter"/>
</dbReference>
<feature type="transmembrane region" description="Helical" evidence="6">
    <location>
        <begin position="6"/>
        <end position="22"/>
    </location>
</feature>
<dbReference type="Proteomes" id="UP000177208">
    <property type="component" value="Unassembled WGS sequence"/>
</dbReference>
<gene>
    <name evidence="8" type="ORF">A2774_03355</name>
</gene>
<comment type="caution">
    <text evidence="8">The sequence shown here is derived from an EMBL/GenBank/DDBJ whole genome shotgun (WGS) entry which is preliminary data.</text>
</comment>
<dbReference type="EMBL" id="MFZG01000038">
    <property type="protein sequence ID" value="OGK15343.1"/>
    <property type="molecule type" value="Genomic_DNA"/>
</dbReference>
<comment type="similarity">
    <text evidence="5">Belongs to the OXA1/ALB3/YidC family.</text>
</comment>
<accession>A0A1F7G8V3</accession>
<keyword evidence="2 5" id="KW-0812">Transmembrane</keyword>
<dbReference type="Pfam" id="PF02096">
    <property type="entry name" value="60KD_IMP"/>
    <property type="match status" value="1"/>
</dbReference>
<dbReference type="GO" id="GO:0016020">
    <property type="term" value="C:membrane"/>
    <property type="evidence" value="ECO:0007669"/>
    <property type="project" value="UniProtKB-SubCell"/>
</dbReference>
<comment type="subcellular location">
    <subcellularLocation>
        <location evidence="1 5">Membrane</location>
        <topology evidence="1 5">Multi-pass membrane protein</topology>
    </subcellularLocation>
</comment>
<feature type="transmembrane region" description="Helical" evidence="6">
    <location>
        <begin position="105"/>
        <end position="126"/>
    </location>
</feature>
<evidence type="ECO:0000256" key="4">
    <source>
        <dbReference type="ARBA" id="ARBA00023136"/>
    </source>
</evidence>
<feature type="domain" description="Membrane insertase YidC/Oxa/ALB C-terminal" evidence="7">
    <location>
        <begin position="35"/>
        <end position="265"/>
    </location>
</feature>
<evidence type="ECO:0000256" key="1">
    <source>
        <dbReference type="ARBA" id="ARBA00004141"/>
    </source>
</evidence>
<reference evidence="8 9" key="1">
    <citation type="journal article" date="2016" name="Nat. Commun.">
        <title>Thousands of microbial genomes shed light on interconnected biogeochemical processes in an aquifer system.</title>
        <authorList>
            <person name="Anantharaman K."/>
            <person name="Brown C.T."/>
            <person name="Hug L.A."/>
            <person name="Sharon I."/>
            <person name="Castelle C.J."/>
            <person name="Probst A.J."/>
            <person name="Thomas B.C."/>
            <person name="Singh A."/>
            <person name="Wilkins M.J."/>
            <person name="Karaoz U."/>
            <person name="Brodie E.L."/>
            <person name="Williams K.H."/>
            <person name="Hubbard S.S."/>
            <person name="Banfield J.F."/>
        </authorList>
    </citation>
    <scope>NUCLEOTIDE SEQUENCE [LARGE SCALE GENOMIC DNA]</scope>
</reference>
<keyword evidence="3 6" id="KW-1133">Transmembrane helix</keyword>
<feature type="transmembrane region" description="Helical" evidence="6">
    <location>
        <begin position="169"/>
        <end position="186"/>
    </location>
</feature>
<dbReference type="CDD" id="cd20070">
    <property type="entry name" value="5TM_YidC_Alb3"/>
    <property type="match status" value="1"/>
</dbReference>
<evidence type="ECO:0000313" key="8">
    <source>
        <dbReference type="EMBL" id="OGK15343.1"/>
    </source>
</evidence>